<keyword evidence="3" id="KW-0378">Hydrolase</keyword>
<comment type="catalytic activity">
    <reaction evidence="5">
        <text>O-phospho-L-tyrosyl-[protein] + H2O = L-tyrosyl-[protein] + phosphate</text>
        <dbReference type="Rhea" id="RHEA:10684"/>
        <dbReference type="Rhea" id="RHEA-COMP:10136"/>
        <dbReference type="Rhea" id="RHEA-COMP:20101"/>
        <dbReference type="ChEBI" id="CHEBI:15377"/>
        <dbReference type="ChEBI" id="CHEBI:43474"/>
        <dbReference type="ChEBI" id="CHEBI:46858"/>
        <dbReference type="ChEBI" id="CHEBI:61978"/>
        <dbReference type="EC" id="3.1.3.48"/>
    </reaction>
</comment>
<name>A0ABS3WCL2_9BACL</name>
<evidence type="ECO:0000256" key="2">
    <source>
        <dbReference type="ARBA" id="ARBA00013064"/>
    </source>
</evidence>
<sequence length="160" mass="18408">MIRVLFVCLGNICRSPMAEAVFRNLVKTRELEDRIEVDSAGTGDWHLCKPPHEGTRALLDRHGISYEGIRARQVLLDDFNRFDYIVCMDANNERDVRAVFGSKADGNAKVFRFMDLLPEKESKDVPDPYYTGNFDEVYELVAEGCERLLDRIRRAHPDNV</sequence>
<dbReference type="InterPro" id="IPR017867">
    <property type="entry name" value="Tyr_phospatase_low_mol_wt"/>
</dbReference>
<evidence type="ECO:0000256" key="1">
    <source>
        <dbReference type="ARBA" id="ARBA00011063"/>
    </source>
</evidence>
<comment type="similarity">
    <text evidence="1">Belongs to the low molecular weight phosphotyrosine protein phosphatase family.</text>
</comment>
<dbReference type="SUPFAM" id="SSF52788">
    <property type="entry name" value="Phosphotyrosine protein phosphatases I"/>
    <property type="match status" value="1"/>
</dbReference>
<dbReference type="Pfam" id="PF01451">
    <property type="entry name" value="LMWPc"/>
    <property type="match status" value="1"/>
</dbReference>
<protein>
    <recommendedName>
        <fullName evidence="2">protein-tyrosine-phosphatase</fullName>
        <ecNumber evidence="2">3.1.3.48</ecNumber>
    </recommendedName>
</protein>
<evidence type="ECO:0000313" key="7">
    <source>
        <dbReference type="EMBL" id="MBO7746024.1"/>
    </source>
</evidence>
<dbReference type="InterPro" id="IPR036196">
    <property type="entry name" value="Ptyr_pPase_sf"/>
</dbReference>
<dbReference type="SMART" id="SM00226">
    <property type="entry name" value="LMWPc"/>
    <property type="match status" value="1"/>
</dbReference>
<gene>
    <name evidence="7" type="ORF">I8J29_17585</name>
</gene>
<dbReference type="PANTHER" id="PTHR11717:SF7">
    <property type="entry name" value="LOW MOLECULAR WEIGHT PHOSPHOTYROSINE PROTEIN PHOSPHATASE"/>
    <property type="match status" value="1"/>
</dbReference>
<dbReference type="PRINTS" id="PR00719">
    <property type="entry name" value="LMWPTPASE"/>
</dbReference>
<dbReference type="Proteomes" id="UP000670947">
    <property type="component" value="Unassembled WGS sequence"/>
</dbReference>
<dbReference type="PANTHER" id="PTHR11717">
    <property type="entry name" value="LOW MOLECULAR WEIGHT PROTEIN TYROSINE PHOSPHATASE"/>
    <property type="match status" value="1"/>
</dbReference>
<proteinExistence type="inferred from homology"/>
<dbReference type="Gene3D" id="3.40.50.2300">
    <property type="match status" value="1"/>
</dbReference>
<reference evidence="7 8" key="1">
    <citation type="submission" date="2021-03" db="EMBL/GenBank/DDBJ databases">
        <title>Paenibacillus artemisicola MWE-103 whole genome sequence.</title>
        <authorList>
            <person name="Ham Y.J."/>
        </authorList>
    </citation>
    <scope>NUCLEOTIDE SEQUENCE [LARGE SCALE GENOMIC DNA]</scope>
    <source>
        <strain evidence="7 8">MWE-103</strain>
    </source>
</reference>
<dbReference type="InterPro" id="IPR050438">
    <property type="entry name" value="LMW_PTPase"/>
</dbReference>
<dbReference type="RefSeq" id="WP_208848835.1">
    <property type="nucleotide sequence ID" value="NZ_JAGGDJ010000014.1"/>
</dbReference>
<comment type="caution">
    <text evidence="7">The sequence shown here is derived from an EMBL/GenBank/DDBJ whole genome shotgun (WGS) entry which is preliminary data.</text>
</comment>
<evidence type="ECO:0000259" key="6">
    <source>
        <dbReference type="SMART" id="SM00226"/>
    </source>
</evidence>
<evidence type="ECO:0000256" key="4">
    <source>
        <dbReference type="ARBA" id="ARBA00022912"/>
    </source>
</evidence>
<accession>A0ABS3WCL2</accession>
<dbReference type="InterPro" id="IPR023485">
    <property type="entry name" value="Ptyr_pPase"/>
</dbReference>
<evidence type="ECO:0000313" key="8">
    <source>
        <dbReference type="Proteomes" id="UP000670947"/>
    </source>
</evidence>
<evidence type="ECO:0000256" key="5">
    <source>
        <dbReference type="ARBA" id="ARBA00051722"/>
    </source>
</evidence>
<dbReference type="EMBL" id="JAGGDJ010000014">
    <property type="protein sequence ID" value="MBO7746024.1"/>
    <property type="molecule type" value="Genomic_DNA"/>
</dbReference>
<keyword evidence="8" id="KW-1185">Reference proteome</keyword>
<dbReference type="CDD" id="cd16343">
    <property type="entry name" value="LMWPTP"/>
    <property type="match status" value="1"/>
</dbReference>
<keyword evidence="4" id="KW-0904">Protein phosphatase</keyword>
<evidence type="ECO:0000256" key="3">
    <source>
        <dbReference type="ARBA" id="ARBA00022801"/>
    </source>
</evidence>
<dbReference type="EC" id="3.1.3.48" evidence="2"/>
<organism evidence="7 8">
    <name type="scientific">Paenibacillus artemisiicola</name>
    <dbReference type="NCBI Taxonomy" id="1172618"/>
    <lineage>
        <taxon>Bacteria</taxon>
        <taxon>Bacillati</taxon>
        <taxon>Bacillota</taxon>
        <taxon>Bacilli</taxon>
        <taxon>Bacillales</taxon>
        <taxon>Paenibacillaceae</taxon>
        <taxon>Paenibacillus</taxon>
    </lineage>
</organism>
<feature type="domain" description="Phosphotyrosine protein phosphatase I" evidence="6">
    <location>
        <begin position="2"/>
        <end position="151"/>
    </location>
</feature>